<dbReference type="Proteomes" id="UP000295075">
    <property type="component" value="Unassembled WGS sequence"/>
</dbReference>
<dbReference type="AlphaFoldDB" id="A0A4R4PVU9"/>
<gene>
    <name evidence="3" type="ORF">E1261_22485</name>
</gene>
<protein>
    <recommendedName>
        <fullName evidence="5">DUF2510 domain-containing protein</fullName>
    </recommendedName>
</protein>
<name>A0A4R4PVU9_9ACTN</name>
<feature type="compositionally biased region" description="Pro residues" evidence="1">
    <location>
        <begin position="34"/>
        <end position="51"/>
    </location>
</feature>
<keyword evidence="4" id="KW-1185">Reference proteome</keyword>
<dbReference type="RefSeq" id="WP_132409546.1">
    <property type="nucleotide sequence ID" value="NZ_SMKA01000109.1"/>
</dbReference>
<evidence type="ECO:0000313" key="3">
    <source>
        <dbReference type="EMBL" id="TDC26439.1"/>
    </source>
</evidence>
<feature type="region of interest" description="Disordered" evidence="1">
    <location>
        <begin position="1"/>
        <end position="53"/>
    </location>
</feature>
<keyword evidence="2" id="KW-1133">Transmembrane helix</keyword>
<organism evidence="3 4">
    <name type="scientific">Kribbella albertanoniae</name>
    <dbReference type="NCBI Taxonomy" id="1266829"/>
    <lineage>
        <taxon>Bacteria</taxon>
        <taxon>Bacillati</taxon>
        <taxon>Actinomycetota</taxon>
        <taxon>Actinomycetes</taxon>
        <taxon>Propionibacteriales</taxon>
        <taxon>Kribbellaceae</taxon>
        <taxon>Kribbella</taxon>
    </lineage>
</organism>
<dbReference type="OrthoDB" id="3529419at2"/>
<comment type="caution">
    <text evidence="3">The sequence shown here is derived from an EMBL/GenBank/DDBJ whole genome shotgun (WGS) entry which is preliminary data.</text>
</comment>
<evidence type="ECO:0000313" key="4">
    <source>
        <dbReference type="Proteomes" id="UP000295075"/>
    </source>
</evidence>
<proteinExistence type="predicted"/>
<accession>A0A4R4PVU9</accession>
<keyword evidence="2" id="KW-0812">Transmembrane</keyword>
<keyword evidence="2" id="KW-0472">Membrane</keyword>
<evidence type="ECO:0008006" key="5">
    <source>
        <dbReference type="Google" id="ProtNLM"/>
    </source>
</evidence>
<reference evidence="3 4" key="1">
    <citation type="submission" date="2019-03" db="EMBL/GenBank/DDBJ databases">
        <title>Draft genome sequences of novel Actinobacteria.</title>
        <authorList>
            <person name="Sahin N."/>
            <person name="Ay H."/>
            <person name="Saygin H."/>
        </authorList>
    </citation>
    <scope>NUCLEOTIDE SEQUENCE [LARGE SCALE GENOMIC DNA]</scope>
    <source>
        <strain evidence="3 4">JCM 30547</strain>
    </source>
</reference>
<feature type="compositionally biased region" description="Low complexity" evidence="1">
    <location>
        <begin position="18"/>
        <end position="33"/>
    </location>
</feature>
<feature type="transmembrane region" description="Helical" evidence="2">
    <location>
        <begin position="58"/>
        <end position="80"/>
    </location>
</feature>
<sequence length="378" mass="41222">MPTYSDDGQWWWDGRSWQPVSQQPPTAPQQQPHFAPPQHPGPPQYGGPPQQPKKTAPALLIVAGAVVLVLIIAVGGVLVWNNTSGDGDGDRDAAAGAPPADAKIIEPGQPVTAQALSEVHPQAFHESVVKRQMTAPIGQLKTSQFQTPADFASRKSMSITDVAIDHKLDKFSYQQSIMSSPPTEIRCVNGKEFYWLDHEKKWAPWRYERPTCTRKPFIGTGDAIVSSGLSTEQADKAIAYLRNATGFVNAAQPTLLSVGGRSYVRQVVDFKPVTRADGNSYGTAISMWAFRETGNDPSTWTWGNPFNLASGIHMVYYLDTATLLPVAAFQSAIPSPKAYQEQTVQLINYAYPAALPQPKLGNSPNTMTLNLPEGWKVP</sequence>
<evidence type="ECO:0000256" key="1">
    <source>
        <dbReference type="SAM" id="MobiDB-lite"/>
    </source>
</evidence>
<dbReference type="EMBL" id="SMKA01000109">
    <property type="protein sequence ID" value="TDC26439.1"/>
    <property type="molecule type" value="Genomic_DNA"/>
</dbReference>
<evidence type="ECO:0000256" key="2">
    <source>
        <dbReference type="SAM" id="Phobius"/>
    </source>
</evidence>